<sequence length="202" mass="21214">MKVSGPAGRCLGVVFAVLLGLFGTAGLVACGNEDAAETASTESPEPTPIETDDWLARFCAPFISLDDSFQHFDVLVAEPPGEPGEAREAYLDLFAHMHAVLEGSSVSFGELGDPPVSDMEPGFSQAMSNATQRAADDVADLQARLDGIEPDDPAAMAEFMSDMEEAPNPIATAFDDLEEFESAELDAAIGGVPECAVLTTEQ</sequence>
<protein>
    <recommendedName>
        <fullName evidence="3">Lipoprotein</fullName>
    </recommendedName>
</protein>
<dbReference type="STRING" id="443218.AS9A_0287"/>
<reference evidence="1 2" key="1">
    <citation type="journal article" date="2011" name="J. Bacteriol.">
        <title>Complete genome sequence of Amycolicicoccus subflavus DQS3-9A1T, an actinomycete isolated from crude oil-polluted soil.</title>
        <authorList>
            <person name="Cai M."/>
            <person name="Chen W.M."/>
            <person name="Nie Y."/>
            <person name="Chi C.Q."/>
            <person name="Wang Y.N."/>
            <person name="Tang Y.Q."/>
            <person name="Li G.Y."/>
            <person name="Wu X.L."/>
        </authorList>
    </citation>
    <scope>NUCLEOTIDE SEQUENCE [LARGE SCALE GENOMIC DNA]</scope>
    <source>
        <strain evidence="2">DSM 45089 / DQS3-9A1</strain>
    </source>
</reference>
<organism evidence="1 2">
    <name type="scientific">Hoyosella subflava (strain DSM 45089 / JCM 17490 / NBRC 109087 / DQS3-9A1)</name>
    <name type="common">Amycolicicoccus subflavus</name>
    <dbReference type="NCBI Taxonomy" id="443218"/>
    <lineage>
        <taxon>Bacteria</taxon>
        <taxon>Bacillati</taxon>
        <taxon>Actinomycetota</taxon>
        <taxon>Actinomycetes</taxon>
        <taxon>Mycobacteriales</taxon>
        <taxon>Hoyosellaceae</taxon>
        <taxon>Hoyosella</taxon>
    </lineage>
</organism>
<accession>F6EG44</accession>
<dbReference type="EMBL" id="CP002786">
    <property type="protein sequence ID" value="AEF38746.1"/>
    <property type="molecule type" value="Genomic_DNA"/>
</dbReference>
<keyword evidence="2" id="KW-1185">Reference proteome</keyword>
<dbReference type="OrthoDB" id="118142at2"/>
<dbReference type="KEGG" id="asd:AS9A_0287"/>
<dbReference type="Proteomes" id="UP000009235">
    <property type="component" value="Chromosome"/>
</dbReference>
<name>F6EG44_HOYSD</name>
<dbReference type="AlphaFoldDB" id="F6EG44"/>
<evidence type="ECO:0008006" key="3">
    <source>
        <dbReference type="Google" id="ProtNLM"/>
    </source>
</evidence>
<evidence type="ECO:0000313" key="2">
    <source>
        <dbReference type="Proteomes" id="UP000009235"/>
    </source>
</evidence>
<proteinExistence type="predicted"/>
<gene>
    <name evidence="1" type="ordered locus">AS9A_0287</name>
</gene>
<evidence type="ECO:0000313" key="1">
    <source>
        <dbReference type="EMBL" id="AEF38746.1"/>
    </source>
</evidence>
<dbReference type="RefSeq" id="WP_013805098.1">
    <property type="nucleotide sequence ID" value="NC_015564.1"/>
</dbReference>
<dbReference type="HOGENOM" id="CLU_1352293_0_0_11"/>
<dbReference type="PROSITE" id="PS51257">
    <property type="entry name" value="PROKAR_LIPOPROTEIN"/>
    <property type="match status" value="1"/>
</dbReference>